<organism evidence="3 4">
    <name type="scientific">Geobacillus kaustophilus</name>
    <dbReference type="NCBI Taxonomy" id="1462"/>
    <lineage>
        <taxon>Bacteria</taxon>
        <taxon>Bacillati</taxon>
        <taxon>Bacillota</taxon>
        <taxon>Bacilli</taxon>
        <taxon>Bacillales</taxon>
        <taxon>Anoxybacillaceae</taxon>
        <taxon>Geobacillus</taxon>
        <taxon>Geobacillus thermoleovorans group</taxon>
    </lineage>
</organism>
<feature type="domain" description="PaaD zinc beta ribbon" evidence="2">
    <location>
        <begin position="5"/>
        <end position="44"/>
    </location>
</feature>
<evidence type="ECO:0000313" key="4">
    <source>
        <dbReference type="Proteomes" id="UP000032522"/>
    </source>
</evidence>
<dbReference type="Proteomes" id="UP000032522">
    <property type="component" value="Unassembled WGS sequence"/>
</dbReference>
<dbReference type="RefSeq" id="WP_075261690.1">
    <property type="nucleotide sequence ID" value="NZ_JYBP01000003.1"/>
</dbReference>
<gene>
    <name evidence="3" type="ORF">LG52_1609</name>
</gene>
<proteinExistence type="predicted"/>
<evidence type="ECO:0000313" key="3">
    <source>
        <dbReference type="EMBL" id="KJE27930.1"/>
    </source>
</evidence>
<dbReference type="InterPro" id="IPR056572">
    <property type="entry name" value="Zn_ribbon_PaaD"/>
</dbReference>
<protein>
    <recommendedName>
        <fullName evidence="2">PaaD zinc beta ribbon domain-containing protein</fullName>
    </recommendedName>
</protein>
<feature type="region of interest" description="Disordered" evidence="1">
    <location>
        <begin position="49"/>
        <end position="68"/>
    </location>
</feature>
<dbReference type="OrthoDB" id="3684942at2"/>
<dbReference type="AlphaFoldDB" id="A0A0D8BUX6"/>
<name>A0A0D8BUX6_GEOKU</name>
<dbReference type="Pfam" id="PF23451">
    <property type="entry name" value="Zn_ribbon_PaaD"/>
    <property type="match status" value="1"/>
</dbReference>
<evidence type="ECO:0000256" key="1">
    <source>
        <dbReference type="SAM" id="MobiDB-lite"/>
    </source>
</evidence>
<reference evidence="3 4" key="1">
    <citation type="submission" date="2015-01" db="EMBL/GenBank/DDBJ databases">
        <authorList>
            <person name="Filippidou S."/>
            <person name="Jeanneret N."/>
            <person name="Russel-Delif L."/>
            <person name="Junier T."/>
            <person name="Wunderlin T."/>
            <person name="Molina V."/>
            <person name="Johnson S.L."/>
            <person name="Davenport K.W."/>
            <person name="Chain P.S."/>
            <person name="Dorador C."/>
            <person name="Junier P."/>
        </authorList>
    </citation>
    <scope>NUCLEOTIDE SEQUENCE [LARGE SCALE GENOMIC DNA]</scope>
    <source>
        <strain evidence="3 4">Et7/4</strain>
    </source>
</reference>
<dbReference type="EMBL" id="JYBP01000003">
    <property type="protein sequence ID" value="KJE27930.1"/>
    <property type="molecule type" value="Genomic_DNA"/>
</dbReference>
<accession>A0A0D8BUX6</accession>
<sequence>MPIGREVRCVFCGSVNVAPLSMFGTAQLVSQYYCHQCKSVFERVRWRDDAKEEGEPTDEDQAALSAVY</sequence>
<evidence type="ECO:0000259" key="2">
    <source>
        <dbReference type="Pfam" id="PF23451"/>
    </source>
</evidence>
<comment type="caution">
    <text evidence="3">The sequence shown here is derived from an EMBL/GenBank/DDBJ whole genome shotgun (WGS) entry which is preliminary data.</text>
</comment>